<proteinExistence type="predicted"/>
<dbReference type="GO" id="GO:0016592">
    <property type="term" value="C:mediator complex"/>
    <property type="evidence" value="ECO:0007669"/>
    <property type="project" value="InterPro"/>
</dbReference>
<dbReference type="STRING" id="94237.ENSMMOP00000005188"/>
<protein>
    <recommendedName>
        <fullName evidence="2">Mediator complex subunit Med12 catenin-binding domain-containing protein</fullName>
    </recommendedName>
</protein>
<feature type="compositionally biased region" description="Low complexity" evidence="1">
    <location>
        <begin position="253"/>
        <end position="357"/>
    </location>
</feature>
<sequence>MCFPFLLQDFVNRTQGGVSYGTNMPPELMQNHPYGRLPYGPQTMNMYTQPLPPGGPGLEPPYRPARNPQMNKMMPTRPNYPGMMPGMQGSMSGMIGLDKQYSMGYKPQPSMPQGQMLRQQLQNQSMIGQQIRQITPNQPYTSMQGYTTYGSHMGMQQHPSQAAGIVPSSYGNQNFQGTHPGNNPAVVDPLRQIQQRPSGYVLQQPPGYTHNMQNTQRFSHQPIQQNPIMHGLGHMGGQGVHPGLRPNQMLAEQQQQQQAAQQQQQAQQVQPQRVPQPQQQVPQPQQQVPQPQQQVPQPQQQVPQPQQQVPQPQQQVPQPQQQVPQPQQQVPQPQQQQQQVSAVPPPGQAQNQGLGMQPLPPQQPMVSPLHWSSRGEDYSIYVSAGNRF</sequence>
<keyword evidence="4" id="KW-1185">Reference proteome</keyword>
<evidence type="ECO:0000313" key="4">
    <source>
        <dbReference type="Proteomes" id="UP000261620"/>
    </source>
</evidence>
<feature type="region of interest" description="Disordered" evidence="1">
    <location>
        <begin position="250"/>
        <end position="377"/>
    </location>
</feature>
<name>A0A3Q3VUK2_MOLML</name>
<dbReference type="InterPro" id="IPR021989">
    <property type="entry name" value="Mediator_Med12_catenin-bd"/>
</dbReference>
<dbReference type="GO" id="GO:0008013">
    <property type="term" value="F:beta-catenin binding"/>
    <property type="evidence" value="ECO:0007669"/>
    <property type="project" value="InterPro"/>
</dbReference>
<reference evidence="3" key="1">
    <citation type="submission" date="2025-08" db="UniProtKB">
        <authorList>
            <consortium name="Ensembl"/>
        </authorList>
    </citation>
    <scope>IDENTIFICATION</scope>
</reference>
<dbReference type="Proteomes" id="UP000261620">
    <property type="component" value="Unplaced"/>
</dbReference>
<evidence type="ECO:0000313" key="3">
    <source>
        <dbReference type="Ensembl" id="ENSMMOP00000005188.1"/>
    </source>
</evidence>
<reference evidence="3" key="2">
    <citation type="submission" date="2025-09" db="UniProtKB">
        <authorList>
            <consortium name="Ensembl"/>
        </authorList>
    </citation>
    <scope>IDENTIFICATION</scope>
</reference>
<dbReference type="Ensembl" id="ENSMMOT00000005282.1">
    <property type="protein sequence ID" value="ENSMMOP00000005188.1"/>
    <property type="gene ID" value="ENSMMOG00000004127.1"/>
</dbReference>
<dbReference type="AlphaFoldDB" id="A0A3Q3VUK2"/>
<evidence type="ECO:0000256" key="1">
    <source>
        <dbReference type="SAM" id="MobiDB-lite"/>
    </source>
</evidence>
<dbReference type="Pfam" id="PF12144">
    <property type="entry name" value="Med12-PQL"/>
    <property type="match status" value="1"/>
</dbReference>
<organism evidence="3 4">
    <name type="scientific">Mola mola</name>
    <name type="common">Ocean sunfish</name>
    <name type="synonym">Tetraodon mola</name>
    <dbReference type="NCBI Taxonomy" id="94237"/>
    <lineage>
        <taxon>Eukaryota</taxon>
        <taxon>Metazoa</taxon>
        <taxon>Chordata</taxon>
        <taxon>Craniata</taxon>
        <taxon>Vertebrata</taxon>
        <taxon>Euteleostomi</taxon>
        <taxon>Actinopterygii</taxon>
        <taxon>Neopterygii</taxon>
        <taxon>Teleostei</taxon>
        <taxon>Neoteleostei</taxon>
        <taxon>Acanthomorphata</taxon>
        <taxon>Eupercaria</taxon>
        <taxon>Tetraodontiformes</taxon>
        <taxon>Molidae</taxon>
        <taxon>Mola</taxon>
    </lineage>
</organism>
<feature type="domain" description="Mediator complex subunit Med12 catenin-binding" evidence="2">
    <location>
        <begin position="30"/>
        <end position="224"/>
    </location>
</feature>
<evidence type="ECO:0000259" key="2">
    <source>
        <dbReference type="Pfam" id="PF12144"/>
    </source>
</evidence>
<accession>A0A3Q3VUK2</accession>
<feature type="region of interest" description="Disordered" evidence="1">
    <location>
        <begin position="226"/>
        <end position="245"/>
    </location>
</feature>